<feature type="compositionally biased region" description="Acidic residues" evidence="1">
    <location>
        <begin position="50"/>
        <end position="64"/>
    </location>
</feature>
<feature type="region of interest" description="Disordered" evidence="1">
    <location>
        <begin position="166"/>
        <end position="187"/>
    </location>
</feature>
<keyword evidence="3" id="KW-1185">Reference proteome</keyword>
<protein>
    <submittedName>
        <fullName evidence="2">Uncharacterized protein</fullName>
    </submittedName>
</protein>
<accession>A0A284R511</accession>
<gene>
    <name evidence="2" type="ORF">ARMOST_07130</name>
</gene>
<organism evidence="2 3">
    <name type="scientific">Armillaria ostoyae</name>
    <name type="common">Armillaria root rot fungus</name>
    <dbReference type="NCBI Taxonomy" id="47428"/>
    <lineage>
        <taxon>Eukaryota</taxon>
        <taxon>Fungi</taxon>
        <taxon>Dikarya</taxon>
        <taxon>Basidiomycota</taxon>
        <taxon>Agaricomycotina</taxon>
        <taxon>Agaricomycetes</taxon>
        <taxon>Agaricomycetidae</taxon>
        <taxon>Agaricales</taxon>
        <taxon>Marasmiineae</taxon>
        <taxon>Physalacriaceae</taxon>
        <taxon>Armillaria</taxon>
    </lineage>
</organism>
<dbReference type="AlphaFoldDB" id="A0A284R511"/>
<evidence type="ECO:0000256" key="1">
    <source>
        <dbReference type="SAM" id="MobiDB-lite"/>
    </source>
</evidence>
<dbReference type="OrthoDB" id="10655327at2759"/>
<dbReference type="Proteomes" id="UP000219338">
    <property type="component" value="Unassembled WGS sequence"/>
</dbReference>
<proteinExistence type="predicted"/>
<evidence type="ECO:0000313" key="2">
    <source>
        <dbReference type="EMBL" id="SJL03773.1"/>
    </source>
</evidence>
<reference evidence="3" key="1">
    <citation type="journal article" date="2017" name="Nat. Ecol. Evol.">
        <title>Genome expansion and lineage-specific genetic innovations in the forest pathogenic fungi Armillaria.</title>
        <authorList>
            <person name="Sipos G."/>
            <person name="Prasanna A.N."/>
            <person name="Walter M.C."/>
            <person name="O'Connor E."/>
            <person name="Balint B."/>
            <person name="Krizsan K."/>
            <person name="Kiss B."/>
            <person name="Hess J."/>
            <person name="Varga T."/>
            <person name="Slot J."/>
            <person name="Riley R."/>
            <person name="Boka B."/>
            <person name="Rigling D."/>
            <person name="Barry K."/>
            <person name="Lee J."/>
            <person name="Mihaltcheva S."/>
            <person name="LaButti K."/>
            <person name="Lipzen A."/>
            <person name="Waldron R."/>
            <person name="Moloney N.M."/>
            <person name="Sperisen C."/>
            <person name="Kredics L."/>
            <person name="Vagvoelgyi C."/>
            <person name="Patrignani A."/>
            <person name="Fitzpatrick D."/>
            <person name="Nagy I."/>
            <person name="Doyle S."/>
            <person name="Anderson J.B."/>
            <person name="Grigoriev I.V."/>
            <person name="Gueldener U."/>
            <person name="Muensterkoetter M."/>
            <person name="Nagy L.G."/>
        </authorList>
    </citation>
    <scope>NUCLEOTIDE SEQUENCE [LARGE SCALE GENOMIC DNA]</scope>
    <source>
        <strain evidence="3">C18/9</strain>
    </source>
</reference>
<name>A0A284R511_ARMOS</name>
<feature type="region of interest" description="Disordered" evidence="1">
    <location>
        <begin position="210"/>
        <end position="244"/>
    </location>
</feature>
<evidence type="ECO:0000313" key="3">
    <source>
        <dbReference type="Proteomes" id="UP000219338"/>
    </source>
</evidence>
<feature type="compositionally biased region" description="Polar residues" evidence="1">
    <location>
        <begin position="1"/>
        <end position="17"/>
    </location>
</feature>
<dbReference type="EMBL" id="FUEG01000004">
    <property type="protein sequence ID" value="SJL03773.1"/>
    <property type="molecule type" value="Genomic_DNA"/>
</dbReference>
<sequence>MPICSPEQSSDGHTFYTSGGPKSPGLRASHPHQPCKPSNEAAPCACSNDDYNDCPTVDDNDDDQCSPRREMQPESPPTSPSPLVVILVPIAPVYEALGILGGGLLCKEILWEKHRRVGDIEEEGGTKIGTPTAHGDDDGHTLLRIDGGVEGTTNVPTIIVIRQFSRPPLPAPPNTNIDVPRPMQPSQGPHIRISPIILVGEYESFVLQDPRLPGRRASAPSPPPTSSPPSTGFRLLSIPFPSTK</sequence>
<feature type="region of interest" description="Disordered" evidence="1">
    <location>
        <begin position="1"/>
        <end position="82"/>
    </location>
</feature>